<dbReference type="AlphaFoldDB" id="X1SKB2"/>
<name>X1SKB2_9ZZZZ</name>
<sequence>TTTYFWRIDEVNSVNPDSPWPSNVWSFTTGDFFVIDDFEDYDAADNQIWFAWHDGLGAGALGTPGYVPGNGTGSAVGDETTASYTEETIVNGGLQSMPLVYDNNQQGYSMYSEVELTLTNQRDWTEQGVTELSLWFRGNPASVGSFVEGPVGTYTMTATGADIYGSADEFHYAYKMLTGVGSIVARVESVEQTHNWAKAGVMVRETLDAGSKFAAVYIMPTNADGTATEGCRFQARLDTDGGATSDSDVATAEQMAIVAPYWVKLERDVAG</sequence>
<proteinExistence type="predicted"/>
<accession>X1SKB2</accession>
<gene>
    <name evidence="1" type="ORF">S12H4_34759</name>
</gene>
<reference evidence="1" key="1">
    <citation type="journal article" date="2014" name="Front. Microbiol.">
        <title>High frequency of phylogenetically diverse reductive dehalogenase-homologous genes in deep subseafloor sedimentary metagenomes.</title>
        <authorList>
            <person name="Kawai M."/>
            <person name="Futagami T."/>
            <person name="Toyoda A."/>
            <person name="Takaki Y."/>
            <person name="Nishi S."/>
            <person name="Hori S."/>
            <person name="Arai W."/>
            <person name="Tsubouchi T."/>
            <person name="Morono Y."/>
            <person name="Uchiyama I."/>
            <person name="Ito T."/>
            <person name="Fujiyama A."/>
            <person name="Inagaki F."/>
            <person name="Takami H."/>
        </authorList>
    </citation>
    <scope>NUCLEOTIDE SEQUENCE</scope>
    <source>
        <strain evidence="1">Expedition CK06-06</strain>
    </source>
</reference>
<comment type="caution">
    <text evidence="1">The sequence shown here is derived from an EMBL/GenBank/DDBJ whole genome shotgun (WGS) entry which is preliminary data.</text>
</comment>
<dbReference type="EMBL" id="BARW01020589">
    <property type="protein sequence ID" value="GAI93403.1"/>
    <property type="molecule type" value="Genomic_DNA"/>
</dbReference>
<feature type="non-terminal residue" evidence="1">
    <location>
        <position position="271"/>
    </location>
</feature>
<protein>
    <submittedName>
        <fullName evidence="1">Uncharacterized protein</fullName>
    </submittedName>
</protein>
<organism evidence="1">
    <name type="scientific">marine sediment metagenome</name>
    <dbReference type="NCBI Taxonomy" id="412755"/>
    <lineage>
        <taxon>unclassified sequences</taxon>
        <taxon>metagenomes</taxon>
        <taxon>ecological metagenomes</taxon>
    </lineage>
</organism>
<feature type="non-terminal residue" evidence="1">
    <location>
        <position position="1"/>
    </location>
</feature>
<evidence type="ECO:0000313" key="1">
    <source>
        <dbReference type="EMBL" id="GAI93403.1"/>
    </source>
</evidence>